<dbReference type="GO" id="GO:0046872">
    <property type="term" value="F:metal ion binding"/>
    <property type="evidence" value="ECO:0007669"/>
    <property type="project" value="UniProtKB-KW"/>
</dbReference>
<dbReference type="KEGG" id="ima:PO878_04610"/>
<feature type="domain" description="Peptidase M48" evidence="8">
    <location>
        <begin position="79"/>
        <end position="153"/>
    </location>
</feature>
<dbReference type="InterPro" id="IPR052173">
    <property type="entry name" value="Beta-lactam_resp_regulator"/>
</dbReference>
<keyword evidence="1 6" id="KW-0645">Protease</keyword>
<reference evidence="9" key="1">
    <citation type="submission" date="2023-01" db="EMBL/GenBank/DDBJ databases">
        <title>The diversity of Class Acidimicrobiia in South China Sea sediment environments and the proposal of Iamia marina sp. nov., a novel species of the genus Iamia.</title>
        <authorList>
            <person name="He Y."/>
            <person name="Tian X."/>
        </authorList>
    </citation>
    <scope>NUCLEOTIDE SEQUENCE</scope>
    <source>
        <strain evidence="9">DSM 19957</strain>
    </source>
</reference>
<evidence type="ECO:0000259" key="8">
    <source>
        <dbReference type="Pfam" id="PF01435"/>
    </source>
</evidence>
<keyword evidence="2" id="KW-0479">Metal-binding</keyword>
<keyword evidence="3 6" id="KW-0378">Hydrolase</keyword>
<evidence type="ECO:0000256" key="2">
    <source>
        <dbReference type="ARBA" id="ARBA00022723"/>
    </source>
</evidence>
<dbReference type="AlphaFoldDB" id="A0AAF0BWN3"/>
<keyword evidence="4 6" id="KW-0862">Zinc</keyword>
<dbReference type="GO" id="GO:0006508">
    <property type="term" value="P:proteolysis"/>
    <property type="evidence" value="ECO:0007669"/>
    <property type="project" value="UniProtKB-KW"/>
</dbReference>
<keyword evidence="7" id="KW-0472">Membrane</keyword>
<evidence type="ECO:0000313" key="10">
    <source>
        <dbReference type="Proteomes" id="UP001216390"/>
    </source>
</evidence>
<evidence type="ECO:0000256" key="4">
    <source>
        <dbReference type="ARBA" id="ARBA00022833"/>
    </source>
</evidence>
<dbReference type="Pfam" id="PF01435">
    <property type="entry name" value="Peptidase_M48"/>
    <property type="match status" value="1"/>
</dbReference>
<evidence type="ECO:0000256" key="3">
    <source>
        <dbReference type="ARBA" id="ARBA00022801"/>
    </source>
</evidence>
<feature type="transmembrane region" description="Helical" evidence="7">
    <location>
        <begin position="29"/>
        <end position="49"/>
    </location>
</feature>
<accession>A0AAF0BWN3</accession>
<evidence type="ECO:0000256" key="5">
    <source>
        <dbReference type="ARBA" id="ARBA00023049"/>
    </source>
</evidence>
<sequence>MAVAPLPAVAVIGCVVAWCLSTGVRAPGWASILVIATVALMAVGAVRALRSGLAQVLATSRLARAVGDHWMVCPPRVAELARRAGLGEVEVVDDDGRYAYTYGLRSPQVVVSRGLTECTDDAQLVAVFAHERHHVAQNDPLKVVLARAVAAATGWVLPAVNHLLDRYLLGRELDADRRAIECCGRPAVAGALLHAVSGPQDVGVGAAAAIAAPHMMEVRLHQLERSTAPVLPTIPVRAVGRTAAGLMAVTTGLTASVMWLGRTAGAGLPMGDGVGAMGGTLICVAMWVLGACALWLHGRGVSLTHPPPSSTTDR</sequence>
<keyword evidence="7" id="KW-0812">Transmembrane</keyword>
<organism evidence="9 10">
    <name type="scientific">Iamia majanohamensis</name>
    <dbReference type="NCBI Taxonomy" id="467976"/>
    <lineage>
        <taxon>Bacteria</taxon>
        <taxon>Bacillati</taxon>
        <taxon>Actinomycetota</taxon>
        <taxon>Acidimicrobiia</taxon>
        <taxon>Acidimicrobiales</taxon>
        <taxon>Iamiaceae</taxon>
        <taxon>Iamia</taxon>
    </lineage>
</organism>
<dbReference type="Gene3D" id="3.30.2010.10">
    <property type="entry name" value="Metalloproteases ('zincins'), catalytic domain"/>
    <property type="match status" value="1"/>
</dbReference>
<keyword evidence="10" id="KW-1185">Reference proteome</keyword>
<feature type="transmembrane region" description="Helical" evidence="7">
    <location>
        <begin position="243"/>
        <end position="261"/>
    </location>
</feature>
<protein>
    <submittedName>
        <fullName evidence="9">M56 family metallopeptidase</fullName>
    </submittedName>
</protein>
<evidence type="ECO:0000256" key="1">
    <source>
        <dbReference type="ARBA" id="ARBA00022670"/>
    </source>
</evidence>
<keyword evidence="7" id="KW-1133">Transmembrane helix</keyword>
<dbReference type="EMBL" id="CP116942">
    <property type="protein sequence ID" value="WCO68005.1"/>
    <property type="molecule type" value="Genomic_DNA"/>
</dbReference>
<name>A0AAF0BWN3_9ACTN</name>
<dbReference type="GO" id="GO:0004222">
    <property type="term" value="F:metalloendopeptidase activity"/>
    <property type="evidence" value="ECO:0007669"/>
    <property type="project" value="InterPro"/>
</dbReference>
<comment type="similarity">
    <text evidence="6">Belongs to the peptidase M48 family.</text>
</comment>
<dbReference type="RefSeq" id="WP_272737522.1">
    <property type="nucleotide sequence ID" value="NZ_CP116942.1"/>
</dbReference>
<dbReference type="CDD" id="cd07326">
    <property type="entry name" value="M56_BlaR1_MecR1_like"/>
    <property type="match status" value="1"/>
</dbReference>
<feature type="transmembrane region" description="Helical" evidence="7">
    <location>
        <begin position="273"/>
        <end position="296"/>
    </location>
</feature>
<dbReference type="PANTHER" id="PTHR34978:SF3">
    <property type="entry name" value="SLR0241 PROTEIN"/>
    <property type="match status" value="1"/>
</dbReference>
<dbReference type="InterPro" id="IPR001915">
    <property type="entry name" value="Peptidase_M48"/>
</dbReference>
<evidence type="ECO:0000256" key="6">
    <source>
        <dbReference type="RuleBase" id="RU003983"/>
    </source>
</evidence>
<gene>
    <name evidence="9" type="ORF">PO878_04610</name>
</gene>
<evidence type="ECO:0000256" key="7">
    <source>
        <dbReference type="SAM" id="Phobius"/>
    </source>
</evidence>
<dbReference type="Proteomes" id="UP001216390">
    <property type="component" value="Chromosome"/>
</dbReference>
<keyword evidence="5 6" id="KW-0482">Metalloprotease</keyword>
<proteinExistence type="inferred from homology"/>
<evidence type="ECO:0000313" key="9">
    <source>
        <dbReference type="EMBL" id="WCO68005.1"/>
    </source>
</evidence>
<comment type="cofactor">
    <cofactor evidence="6">
        <name>Zn(2+)</name>
        <dbReference type="ChEBI" id="CHEBI:29105"/>
    </cofactor>
    <text evidence="6">Binds 1 zinc ion per subunit.</text>
</comment>
<dbReference type="PANTHER" id="PTHR34978">
    <property type="entry name" value="POSSIBLE SENSOR-TRANSDUCER PROTEIN BLAR"/>
    <property type="match status" value="1"/>
</dbReference>